<dbReference type="PANTHER" id="PTHR33146">
    <property type="entry name" value="ENDONUCLEASE 4"/>
    <property type="match status" value="1"/>
</dbReference>
<keyword evidence="5" id="KW-1015">Disulfide bond</keyword>
<dbReference type="SUPFAM" id="SSF48537">
    <property type="entry name" value="Phospholipase C/P1 nuclease"/>
    <property type="match status" value="1"/>
</dbReference>
<sequence>MRRLALAVFGLCFYSSYASAWWDEGHMRIAAMAWDQLTPAARAEASRLVRMNPQYFSWMIAIPQPYDGSARDLDRYAFIRAAVWADDIKEMKDYKDASTKDNAKTETAGRNIGYSDKLIHGYWHFKDIPYQRDGSVPPPADPVDAATQIKAFTAALPKAAGMSDDIRSYDLVWLLHLIGDVHQPLHSTALFTKEFTAKWKAQDKPDQGDRGGNEIMVTPANGDPVNLHAYFDGMFGGYSTVYGAIFDTFDKSGNPYLPPADGTEAAITDPDVWVTESNKLAIDTAYAAPVLDANGNVVQQAELTRQYETKARNVSKLQIPLAAARLAHLLNEALK</sequence>
<dbReference type="InterPro" id="IPR003154">
    <property type="entry name" value="S1/P1nuclease"/>
</dbReference>
<dbReference type="EMBL" id="JAPFQA010000031">
    <property type="protein sequence ID" value="MCZ8548591.1"/>
    <property type="molecule type" value="Genomic_DNA"/>
</dbReference>
<feature type="signal peptide" evidence="7">
    <location>
        <begin position="1"/>
        <end position="20"/>
    </location>
</feature>
<proteinExistence type="predicted"/>
<feature type="chain" id="PRO_5045092923" evidence="7">
    <location>
        <begin position="21"/>
        <end position="335"/>
    </location>
</feature>
<evidence type="ECO:0000256" key="6">
    <source>
        <dbReference type="ARBA" id="ARBA00023180"/>
    </source>
</evidence>
<dbReference type="Gene3D" id="1.10.575.10">
    <property type="entry name" value="P1 Nuclease"/>
    <property type="match status" value="1"/>
</dbReference>
<reference evidence="8" key="1">
    <citation type="submission" date="2022-11" db="EMBL/GenBank/DDBJ databases">
        <authorList>
            <person name="Coimbra C."/>
        </authorList>
    </citation>
    <scope>NUCLEOTIDE SEQUENCE</scope>
    <source>
        <strain evidence="8">Jales19</strain>
    </source>
</reference>
<evidence type="ECO:0000313" key="8">
    <source>
        <dbReference type="EMBL" id="MCZ8548591.1"/>
    </source>
</evidence>
<dbReference type="RefSeq" id="WP_269908838.1">
    <property type="nucleotide sequence ID" value="NZ_JAPFQA010000031.1"/>
</dbReference>
<dbReference type="Pfam" id="PF02265">
    <property type="entry name" value="S1-P1_nuclease"/>
    <property type="match status" value="1"/>
</dbReference>
<keyword evidence="6" id="KW-0325">Glycoprotein</keyword>
<protein>
    <submittedName>
        <fullName evidence="8">S1/P1 nuclease</fullName>
    </submittedName>
</protein>
<evidence type="ECO:0000256" key="2">
    <source>
        <dbReference type="ARBA" id="ARBA00022723"/>
    </source>
</evidence>
<evidence type="ECO:0000256" key="4">
    <source>
        <dbReference type="ARBA" id="ARBA00022801"/>
    </source>
</evidence>
<evidence type="ECO:0000256" key="5">
    <source>
        <dbReference type="ARBA" id="ARBA00023157"/>
    </source>
</evidence>
<keyword evidence="9" id="KW-1185">Reference proteome</keyword>
<evidence type="ECO:0000256" key="1">
    <source>
        <dbReference type="ARBA" id="ARBA00022722"/>
    </source>
</evidence>
<organism evidence="8 9">
    <name type="scientific">Mesorhizobium qingshengii</name>
    <dbReference type="NCBI Taxonomy" id="1165689"/>
    <lineage>
        <taxon>Bacteria</taxon>
        <taxon>Pseudomonadati</taxon>
        <taxon>Pseudomonadota</taxon>
        <taxon>Alphaproteobacteria</taxon>
        <taxon>Hyphomicrobiales</taxon>
        <taxon>Phyllobacteriaceae</taxon>
        <taxon>Mesorhizobium</taxon>
    </lineage>
</organism>
<keyword evidence="1" id="KW-0540">Nuclease</keyword>
<dbReference type="InterPro" id="IPR008947">
    <property type="entry name" value="PLipase_C/P1_nuclease_dom_sf"/>
</dbReference>
<gene>
    <name evidence="8" type="ORF">OOJ09_30895</name>
</gene>
<keyword evidence="3" id="KW-0255">Endonuclease</keyword>
<evidence type="ECO:0000313" key="9">
    <source>
        <dbReference type="Proteomes" id="UP001152178"/>
    </source>
</evidence>
<keyword evidence="7" id="KW-0732">Signal</keyword>
<keyword evidence="2" id="KW-0479">Metal-binding</keyword>
<dbReference type="Proteomes" id="UP001152178">
    <property type="component" value="Unassembled WGS sequence"/>
</dbReference>
<dbReference type="CDD" id="cd11010">
    <property type="entry name" value="S1-P1_nuclease"/>
    <property type="match status" value="1"/>
</dbReference>
<dbReference type="PANTHER" id="PTHR33146:SF10">
    <property type="entry name" value="STRAND-SPECIFIC NUCLEASE, PUTATIVE-RELATED"/>
    <property type="match status" value="1"/>
</dbReference>
<evidence type="ECO:0000256" key="3">
    <source>
        <dbReference type="ARBA" id="ARBA00022759"/>
    </source>
</evidence>
<name>A0ABT4R442_9HYPH</name>
<comment type="caution">
    <text evidence="8">The sequence shown here is derived from an EMBL/GenBank/DDBJ whole genome shotgun (WGS) entry which is preliminary data.</text>
</comment>
<keyword evidence="4" id="KW-0378">Hydrolase</keyword>
<evidence type="ECO:0000256" key="7">
    <source>
        <dbReference type="SAM" id="SignalP"/>
    </source>
</evidence>
<accession>A0ABT4R442</accession>